<dbReference type="eggNOG" id="ENOG502QSVW">
    <property type="taxonomic scope" value="Eukaryota"/>
</dbReference>
<dbReference type="GO" id="GO:0035999">
    <property type="term" value="P:tetrahydrofolate interconversion"/>
    <property type="evidence" value="ECO:0007669"/>
    <property type="project" value="UniProtKB-UniPathway"/>
</dbReference>
<gene>
    <name evidence="7" type="ORF">H310_07496</name>
</gene>
<dbReference type="Gene3D" id="3.40.50.300">
    <property type="entry name" value="P-loop containing nucleotide triphosphate hydrolases"/>
    <property type="match status" value="2"/>
</dbReference>
<evidence type="ECO:0000256" key="6">
    <source>
        <dbReference type="ARBA" id="ARBA00022840"/>
    </source>
</evidence>
<keyword evidence="4" id="KW-0436">Ligase</keyword>
<dbReference type="AlphaFoldDB" id="A0A024U0W3"/>
<dbReference type="OrthoDB" id="5126881at2759"/>
<dbReference type="Gene3D" id="1.10.8.770">
    <property type="match status" value="1"/>
</dbReference>
<dbReference type="STRING" id="157072.A0A024U0W3"/>
<dbReference type="VEuPathDB" id="FungiDB:H310_07496"/>
<dbReference type="Pfam" id="PF01268">
    <property type="entry name" value="FTHFS"/>
    <property type="match status" value="1"/>
</dbReference>
<keyword evidence="5" id="KW-0547">Nucleotide-binding</keyword>
<evidence type="ECO:0000313" key="7">
    <source>
        <dbReference type="EMBL" id="ETW00066.1"/>
    </source>
</evidence>
<dbReference type="Gene3D" id="3.10.410.10">
    <property type="entry name" value="Formyltetrahydrofolate synthetase, domain 3"/>
    <property type="match status" value="1"/>
</dbReference>
<dbReference type="InterPro" id="IPR020628">
    <property type="entry name" value="Formate_THF_ligase_CS"/>
</dbReference>
<dbReference type="PROSITE" id="PS00721">
    <property type="entry name" value="FTHFS_1"/>
    <property type="match status" value="1"/>
</dbReference>
<comment type="pathway">
    <text evidence="1">One-carbon metabolism; tetrahydrofolate interconversion.</text>
</comment>
<dbReference type="EMBL" id="KI913965">
    <property type="protein sequence ID" value="ETW00066.1"/>
    <property type="molecule type" value="Genomic_DNA"/>
</dbReference>
<protein>
    <recommendedName>
        <fullName evidence="2">formate--tetrahydrofolate ligase</fullName>
        <ecNumber evidence="2">6.3.4.3</ecNumber>
    </recommendedName>
</protein>
<name>A0A024U0W3_9STRA</name>
<dbReference type="InterPro" id="IPR000559">
    <property type="entry name" value="Formate_THF_ligase"/>
</dbReference>
<dbReference type="GO" id="GO:0004329">
    <property type="term" value="F:formate-tetrahydrofolate ligase activity"/>
    <property type="evidence" value="ECO:0007669"/>
    <property type="project" value="UniProtKB-EC"/>
</dbReference>
<dbReference type="PROSITE" id="PS00722">
    <property type="entry name" value="FTHFS_2"/>
    <property type="match status" value="1"/>
</dbReference>
<accession>A0A024U0W3</accession>
<dbReference type="FunFam" id="3.40.50.300:FF:001859">
    <property type="entry name" value="Formate--tetrahydrofolate ligase"/>
    <property type="match status" value="1"/>
</dbReference>
<dbReference type="HAMAP" id="MF_01543">
    <property type="entry name" value="FTHFS"/>
    <property type="match status" value="1"/>
</dbReference>
<organism evidence="7">
    <name type="scientific">Aphanomyces invadans</name>
    <dbReference type="NCBI Taxonomy" id="157072"/>
    <lineage>
        <taxon>Eukaryota</taxon>
        <taxon>Sar</taxon>
        <taxon>Stramenopiles</taxon>
        <taxon>Oomycota</taxon>
        <taxon>Saprolegniomycetes</taxon>
        <taxon>Saprolegniales</taxon>
        <taxon>Verrucalvaceae</taxon>
        <taxon>Aphanomyces</taxon>
    </lineage>
</organism>
<dbReference type="RefSeq" id="XP_008871091.1">
    <property type="nucleotide sequence ID" value="XM_008872869.1"/>
</dbReference>
<evidence type="ECO:0000256" key="5">
    <source>
        <dbReference type="ARBA" id="ARBA00022741"/>
    </source>
</evidence>
<dbReference type="FunFam" id="3.40.50.300:FF:000245">
    <property type="entry name" value="C-1-tetrahydrofolate synthase, cytoplasmic"/>
    <property type="match status" value="1"/>
</dbReference>
<dbReference type="EC" id="6.3.4.3" evidence="2"/>
<proteinExistence type="inferred from homology"/>
<dbReference type="GeneID" id="20084546"/>
<keyword evidence="3" id="KW-0554">One-carbon metabolism</keyword>
<dbReference type="CDD" id="cd00477">
    <property type="entry name" value="FTHFS"/>
    <property type="match status" value="1"/>
</dbReference>
<evidence type="ECO:0000256" key="2">
    <source>
        <dbReference type="ARBA" id="ARBA00012295"/>
    </source>
</evidence>
<dbReference type="GO" id="GO:0005524">
    <property type="term" value="F:ATP binding"/>
    <property type="evidence" value="ECO:0007669"/>
    <property type="project" value="UniProtKB-KW"/>
</dbReference>
<evidence type="ECO:0000256" key="4">
    <source>
        <dbReference type="ARBA" id="ARBA00022598"/>
    </source>
</evidence>
<reference evidence="7" key="1">
    <citation type="submission" date="2013-12" db="EMBL/GenBank/DDBJ databases">
        <title>The Genome Sequence of Aphanomyces invadans NJM9701.</title>
        <authorList>
            <consortium name="The Broad Institute Genomics Platform"/>
            <person name="Russ C."/>
            <person name="Tyler B."/>
            <person name="van West P."/>
            <person name="Dieguez-Uribeondo J."/>
            <person name="Young S.K."/>
            <person name="Zeng Q."/>
            <person name="Gargeya S."/>
            <person name="Fitzgerald M."/>
            <person name="Abouelleil A."/>
            <person name="Alvarado L."/>
            <person name="Chapman S.B."/>
            <person name="Gainer-Dewar J."/>
            <person name="Goldberg J."/>
            <person name="Griggs A."/>
            <person name="Gujja S."/>
            <person name="Hansen M."/>
            <person name="Howarth C."/>
            <person name="Imamovic A."/>
            <person name="Ireland A."/>
            <person name="Larimer J."/>
            <person name="McCowan C."/>
            <person name="Murphy C."/>
            <person name="Pearson M."/>
            <person name="Poon T.W."/>
            <person name="Priest M."/>
            <person name="Roberts A."/>
            <person name="Saif S."/>
            <person name="Shea T."/>
            <person name="Sykes S."/>
            <person name="Wortman J."/>
            <person name="Nusbaum C."/>
            <person name="Birren B."/>
        </authorList>
    </citation>
    <scope>NUCLEOTIDE SEQUENCE [LARGE SCALE GENOMIC DNA]</scope>
    <source>
        <strain evidence="7">NJM9701</strain>
    </source>
</reference>
<dbReference type="UniPathway" id="UPA00193"/>
<keyword evidence="6" id="KW-0067">ATP-binding</keyword>
<evidence type="ECO:0000256" key="3">
    <source>
        <dbReference type="ARBA" id="ARBA00022563"/>
    </source>
</evidence>
<dbReference type="InterPro" id="IPR027417">
    <property type="entry name" value="P-loop_NTPase"/>
</dbReference>
<evidence type="ECO:0000256" key="1">
    <source>
        <dbReference type="ARBA" id="ARBA00004777"/>
    </source>
</evidence>
<dbReference type="SUPFAM" id="SSF52540">
    <property type="entry name" value="P-loop containing nucleoside triphosphate hydrolases"/>
    <property type="match status" value="1"/>
</dbReference>
<sequence>MLGQVRRRWVMAVHARALSAWTLRPLKLQVASPTPSDSDIASAQKPKRVEDLAAEVGINAQDELKLYGPYKAKVSLNILNRLGDQPNGKYIVVGGMTPTPLGEGKTTCVMGLVQAFGAHLNTNAFACVRQPSQGPIFGLKGGAAGGGYSQAIPMDEFNMHLTGDIHAVSAATNLLAAAIDARMFHESNLSDETLFQRLVASKSSSSPHFTPAMRRRLVKLGLDTNSATPRHPNDLTPGERRKFARLDIDPATITVKRVVDTNDRFLRQVTVGQGAAEKGRTRSTGFDISVASEVMAILALSKDLSDLKERVGRMIFGFSRAGNALTVDDIGATGALTALLRDALEPTLMQTLEGTPVFVHAGPFANIAHGNSSIVADRIALKLVGSTGIVVTEAGFGADMGIEKFCNIKCRASGLEPDCIVVVATVRALKLHGGATSVIAGKPMPPEYTTERLDMVESGSANLARQVQNAAAFRVPVVVAISPFPHDTNAELELARKLALAAGATDAVIAPYHEKGGDGAVGAALAVQRAMDQHQASPDRRPFAPLYTSDMTVVEKAHAVAKTMYGASGVEFEARAKADLARIDSHGFGHLPICIAKTQYSLSHNPLVRGVPDPFVLPITSARLNAGAGFITLCAGDISTMPGLPTRPSFMDIDVDDATGRITGLF</sequence>